<name>A0A1I7CK76_9ACTN</name>
<proteinExistence type="predicted"/>
<reference evidence="2" key="1">
    <citation type="submission" date="2016-10" db="EMBL/GenBank/DDBJ databases">
        <authorList>
            <person name="Varghese N."/>
            <person name="Submissions S."/>
        </authorList>
    </citation>
    <scope>NUCLEOTIDE SEQUENCE [LARGE SCALE GENOMIC DNA]</scope>
    <source>
        <strain evidence="2">DSM 46136</strain>
    </source>
</reference>
<gene>
    <name evidence="1" type="ORF">SAMN05660657_04571</name>
</gene>
<dbReference type="STRING" id="1296565.SAMN05660657_04571"/>
<evidence type="ECO:0008006" key="3">
    <source>
        <dbReference type="Google" id="ProtNLM"/>
    </source>
</evidence>
<protein>
    <recommendedName>
        <fullName evidence="3">Transcriptional activator domain-containing protein</fullName>
    </recommendedName>
</protein>
<dbReference type="Proteomes" id="UP000199546">
    <property type="component" value="Unassembled WGS sequence"/>
</dbReference>
<dbReference type="AlphaFoldDB" id="A0A1I7CK76"/>
<evidence type="ECO:0000313" key="1">
    <source>
        <dbReference type="EMBL" id="SFT99855.1"/>
    </source>
</evidence>
<dbReference type="EMBL" id="FPBA01000023">
    <property type="protein sequence ID" value="SFT99855.1"/>
    <property type="molecule type" value="Genomic_DNA"/>
</dbReference>
<evidence type="ECO:0000313" key="2">
    <source>
        <dbReference type="Proteomes" id="UP000199546"/>
    </source>
</evidence>
<sequence>MARYALGLVLKKSDPGQALALFDEAGELAAAVHNFWWHGIALMEAAATRAVHGDPAEAARALVVVLDHWERVGDTTQQWLNLRYVVRLLQRVGAEGDAAALHACLVAAGKPSLLGPPVGDASRGDPRAAEARAVAHARAALGRVASSSVRA</sequence>
<accession>A0A1I7CK76</accession>
<dbReference type="RefSeq" id="WP_217644881.1">
    <property type="nucleotide sequence ID" value="NZ_FPBA01000023.1"/>
</dbReference>
<keyword evidence="2" id="KW-1185">Reference proteome</keyword>
<organism evidence="1 2">
    <name type="scientific">Geodermatophilus amargosae</name>
    <dbReference type="NCBI Taxonomy" id="1296565"/>
    <lineage>
        <taxon>Bacteria</taxon>
        <taxon>Bacillati</taxon>
        <taxon>Actinomycetota</taxon>
        <taxon>Actinomycetes</taxon>
        <taxon>Geodermatophilales</taxon>
        <taxon>Geodermatophilaceae</taxon>
        <taxon>Geodermatophilus</taxon>
    </lineage>
</organism>